<proteinExistence type="predicted"/>
<dbReference type="Proteomes" id="UP000298216">
    <property type="component" value="Unassembled WGS sequence"/>
</dbReference>
<reference evidence="1 2" key="1">
    <citation type="submission" date="2019-03" db="EMBL/GenBank/DDBJ databases">
        <title>Draft genome of Brevundimonas sp. a heavy metal resistant soil bacteria.</title>
        <authorList>
            <person name="Soto J."/>
        </authorList>
    </citation>
    <scope>NUCLEOTIDE SEQUENCE [LARGE SCALE GENOMIC DNA]</scope>
    <source>
        <strain evidence="1 2">B-10</strain>
    </source>
</reference>
<dbReference type="EMBL" id="SPVH01000006">
    <property type="protein sequence ID" value="TFW13052.1"/>
    <property type="molecule type" value="Genomic_DNA"/>
</dbReference>
<dbReference type="RefSeq" id="WP_135195517.1">
    <property type="nucleotide sequence ID" value="NZ_SPVH01000006.1"/>
</dbReference>
<keyword evidence="2" id="KW-1185">Reference proteome</keyword>
<name>A0A4Y9RVR8_9CAUL</name>
<evidence type="ECO:0000313" key="1">
    <source>
        <dbReference type="EMBL" id="TFW13052.1"/>
    </source>
</evidence>
<gene>
    <name evidence="1" type="ORF">EGY25_13885</name>
</gene>
<accession>A0A4Y9RVR8</accession>
<dbReference type="AlphaFoldDB" id="A0A4Y9RVR8"/>
<protein>
    <submittedName>
        <fullName evidence="1">Uncharacterized protein</fullName>
    </submittedName>
</protein>
<sequence>MTEVTEMYSEIAVAIAVWNSLESDFIELLGALSSDPYAIAVISVRVGSESVCESLRSLARDRVDEPLVSHVDQATKAFSILREYRNQFVHRVTCVIPGDPPRAFTYARRAKNGLEIDRGELTLADLSRWQEGMKNLSHYVTWISSQVTWHRNALDDPPQAFRAKASEVDLMDLPMPLNRPWIAWDAE</sequence>
<organism evidence="1 2">
    <name type="scientific">Brevundimonas intermedia</name>
    <dbReference type="NCBI Taxonomy" id="74315"/>
    <lineage>
        <taxon>Bacteria</taxon>
        <taxon>Pseudomonadati</taxon>
        <taxon>Pseudomonadota</taxon>
        <taxon>Alphaproteobacteria</taxon>
        <taxon>Caulobacterales</taxon>
        <taxon>Caulobacteraceae</taxon>
        <taxon>Brevundimonas</taxon>
    </lineage>
</organism>
<comment type="caution">
    <text evidence="1">The sequence shown here is derived from an EMBL/GenBank/DDBJ whole genome shotgun (WGS) entry which is preliminary data.</text>
</comment>
<evidence type="ECO:0000313" key="2">
    <source>
        <dbReference type="Proteomes" id="UP000298216"/>
    </source>
</evidence>